<comment type="catalytic activity">
    <reaction evidence="10">
        <text>L-threonyl-[protein] + FAD = FMN-L-threonyl-[protein] + AMP + H(+)</text>
        <dbReference type="Rhea" id="RHEA:36847"/>
        <dbReference type="Rhea" id="RHEA-COMP:11060"/>
        <dbReference type="Rhea" id="RHEA-COMP:11061"/>
        <dbReference type="ChEBI" id="CHEBI:15378"/>
        <dbReference type="ChEBI" id="CHEBI:30013"/>
        <dbReference type="ChEBI" id="CHEBI:57692"/>
        <dbReference type="ChEBI" id="CHEBI:74257"/>
        <dbReference type="ChEBI" id="CHEBI:456215"/>
        <dbReference type="EC" id="2.7.1.180"/>
    </reaction>
</comment>
<dbReference type="EC" id="2.7.1.180" evidence="2"/>
<dbReference type="GO" id="GO:0046872">
    <property type="term" value="F:metal ion binding"/>
    <property type="evidence" value="ECO:0007669"/>
    <property type="project" value="UniProtKB-KW"/>
</dbReference>
<protein>
    <recommendedName>
        <fullName evidence="3">FAD:protein FMN transferase</fullName>
        <ecNumber evidence="2">2.7.1.180</ecNumber>
    </recommendedName>
    <alternativeName>
        <fullName evidence="9">Flavin transferase</fullName>
    </alternativeName>
</protein>
<organism evidence="12 13">
    <name type="scientific">Rhodalgimonas zhirmunskyi</name>
    <dbReference type="NCBI Taxonomy" id="2964767"/>
    <lineage>
        <taxon>Bacteria</taxon>
        <taxon>Pseudomonadati</taxon>
        <taxon>Pseudomonadota</taxon>
        <taxon>Alphaproteobacteria</taxon>
        <taxon>Rhodobacterales</taxon>
        <taxon>Roseobacteraceae</taxon>
        <taxon>Rhodalgimonas</taxon>
    </lineage>
</organism>
<dbReference type="EMBL" id="JANFFA010000003">
    <property type="protein sequence ID" value="MDQ2095127.1"/>
    <property type="molecule type" value="Genomic_DNA"/>
</dbReference>
<dbReference type="Pfam" id="PF02424">
    <property type="entry name" value="ApbE"/>
    <property type="match status" value="1"/>
</dbReference>
<accession>A0AAJ1UFG4</accession>
<keyword evidence="7" id="KW-0274">FAD</keyword>
<evidence type="ECO:0000256" key="1">
    <source>
        <dbReference type="ARBA" id="ARBA00001946"/>
    </source>
</evidence>
<name>A0AAJ1UFG4_9RHOB</name>
<dbReference type="Proteomes" id="UP001227162">
    <property type="component" value="Unassembled WGS sequence"/>
</dbReference>
<dbReference type="PANTHER" id="PTHR30040">
    <property type="entry name" value="THIAMINE BIOSYNTHESIS LIPOPROTEIN APBE"/>
    <property type="match status" value="1"/>
</dbReference>
<comment type="caution">
    <text evidence="12">The sequence shown here is derived from an EMBL/GenBank/DDBJ whole genome shotgun (WGS) entry which is preliminary data.</text>
</comment>
<dbReference type="PROSITE" id="PS51318">
    <property type="entry name" value="TAT"/>
    <property type="match status" value="1"/>
</dbReference>
<reference evidence="12" key="2">
    <citation type="submission" date="2023-04" db="EMBL/GenBank/DDBJ databases">
        <title>'Rhodoalgimonas zhirmunskyi' gen. nov., isolated from a red alga.</title>
        <authorList>
            <person name="Nedashkovskaya O.I."/>
            <person name="Otstavnykh N.Y."/>
            <person name="Bystritskaya E.P."/>
            <person name="Balabanova L.A."/>
            <person name="Isaeva M.P."/>
        </authorList>
    </citation>
    <scope>NUCLEOTIDE SEQUENCE</scope>
    <source>
        <strain evidence="12">10Alg 79</strain>
    </source>
</reference>
<evidence type="ECO:0000256" key="2">
    <source>
        <dbReference type="ARBA" id="ARBA00011955"/>
    </source>
</evidence>
<keyword evidence="11" id="KW-0732">Signal</keyword>
<keyword evidence="13" id="KW-1185">Reference proteome</keyword>
<dbReference type="InterPro" id="IPR024932">
    <property type="entry name" value="ApbE"/>
</dbReference>
<evidence type="ECO:0000256" key="10">
    <source>
        <dbReference type="ARBA" id="ARBA00048540"/>
    </source>
</evidence>
<keyword evidence="8" id="KW-0460">Magnesium</keyword>
<evidence type="ECO:0000313" key="12">
    <source>
        <dbReference type="EMBL" id="MDQ2095127.1"/>
    </source>
</evidence>
<evidence type="ECO:0000256" key="6">
    <source>
        <dbReference type="ARBA" id="ARBA00022723"/>
    </source>
</evidence>
<dbReference type="GO" id="GO:0016740">
    <property type="term" value="F:transferase activity"/>
    <property type="evidence" value="ECO:0007669"/>
    <property type="project" value="UniProtKB-KW"/>
</dbReference>
<feature type="signal peptide" evidence="11">
    <location>
        <begin position="1"/>
        <end position="23"/>
    </location>
</feature>
<keyword evidence="4" id="KW-0285">Flavoprotein</keyword>
<dbReference type="Gene3D" id="3.10.520.10">
    <property type="entry name" value="ApbE-like domains"/>
    <property type="match status" value="1"/>
</dbReference>
<evidence type="ECO:0000256" key="8">
    <source>
        <dbReference type="ARBA" id="ARBA00022842"/>
    </source>
</evidence>
<dbReference type="RefSeq" id="WP_317626729.1">
    <property type="nucleotide sequence ID" value="NZ_JANFFA010000003.1"/>
</dbReference>
<feature type="chain" id="PRO_5042578062" description="FAD:protein FMN transferase" evidence="11">
    <location>
        <begin position="24"/>
        <end position="295"/>
    </location>
</feature>
<evidence type="ECO:0000256" key="4">
    <source>
        <dbReference type="ARBA" id="ARBA00022630"/>
    </source>
</evidence>
<dbReference type="SUPFAM" id="SSF143631">
    <property type="entry name" value="ApbE-like"/>
    <property type="match status" value="1"/>
</dbReference>
<reference evidence="12" key="1">
    <citation type="submission" date="2022-07" db="EMBL/GenBank/DDBJ databases">
        <authorList>
            <person name="Otstavnykh N."/>
            <person name="Isaeva M."/>
            <person name="Bystritskaya E."/>
        </authorList>
    </citation>
    <scope>NUCLEOTIDE SEQUENCE</scope>
    <source>
        <strain evidence="12">10Alg 79</strain>
    </source>
</reference>
<evidence type="ECO:0000256" key="5">
    <source>
        <dbReference type="ARBA" id="ARBA00022679"/>
    </source>
</evidence>
<evidence type="ECO:0000256" key="9">
    <source>
        <dbReference type="ARBA" id="ARBA00031306"/>
    </source>
</evidence>
<comment type="cofactor">
    <cofactor evidence="1">
        <name>Mg(2+)</name>
        <dbReference type="ChEBI" id="CHEBI:18420"/>
    </cofactor>
</comment>
<sequence>MTLSRRRFLTISAAASVALPAQAQATEPAIWHGRALGADVSLRVEGLAPAASARLWRRVARVLEEVEARFSLFRRSELVRLNETGILAHPSADMRALIALSGQLNTATGGAFDPSVQVIWQALSEARDPSKARQLVGWQKVEIDADRIRLAPGAALTFNGIAQGFAADQIAALMRQEGLGNVLIDAGEVAALGHGAGGHPWRAGIAGPDGALLAERPLANRALATSSPAATRVGPDRAAHILHPDGRAPLWQTVSVSAPTAALADGLSTAFCLMKDHEIMQALAAFPGTRLEYLG</sequence>
<proteinExistence type="predicted"/>
<gene>
    <name evidence="12" type="ORF">NOI20_13470</name>
</gene>
<dbReference type="AlphaFoldDB" id="A0AAJ1UFG4"/>
<evidence type="ECO:0000256" key="11">
    <source>
        <dbReference type="SAM" id="SignalP"/>
    </source>
</evidence>
<dbReference type="InterPro" id="IPR006311">
    <property type="entry name" value="TAT_signal"/>
</dbReference>
<keyword evidence="6" id="KW-0479">Metal-binding</keyword>
<evidence type="ECO:0000313" key="13">
    <source>
        <dbReference type="Proteomes" id="UP001227162"/>
    </source>
</evidence>
<dbReference type="InterPro" id="IPR003374">
    <property type="entry name" value="ApbE-like_sf"/>
</dbReference>
<evidence type="ECO:0000256" key="7">
    <source>
        <dbReference type="ARBA" id="ARBA00022827"/>
    </source>
</evidence>
<keyword evidence="5 12" id="KW-0808">Transferase</keyword>
<dbReference type="PANTHER" id="PTHR30040:SF2">
    <property type="entry name" value="FAD:PROTEIN FMN TRANSFERASE"/>
    <property type="match status" value="1"/>
</dbReference>
<evidence type="ECO:0000256" key="3">
    <source>
        <dbReference type="ARBA" id="ARBA00016337"/>
    </source>
</evidence>